<evidence type="ECO:0000313" key="2">
    <source>
        <dbReference type="Proteomes" id="UP000617426"/>
    </source>
</evidence>
<keyword evidence="2" id="KW-1185">Reference proteome</keyword>
<evidence type="ECO:0000313" key="1">
    <source>
        <dbReference type="EMBL" id="MBB6334837.1"/>
    </source>
</evidence>
<gene>
    <name evidence="1" type="ORF">HD592_001402</name>
</gene>
<accession>A0A923IX89</accession>
<sequence>MVTDCAVIDWIGAVPVFCERDTCGRIEHCQGIVEECEG</sequence>
<dbReference type="Proteomes" id="UP000617426">
    <property type="component" value="Unassembled WGS sequence"/>
</dbReference>
<dbReference type="EMBL" id="JACHMK010000001">
    <property type="protein sequence ID" value="MBB6334837.1"/>
    <property type="molecule type" value="Genomic_DNA"/>
</dbReference>
<comment type="caution">
    <text evidence="1">The sequence shown here is derived from an EMBL/GenBank/DDBJ whole genome shotgun (WGS) entry which is preliminary data.</text>
</comment>
<reference evidence="1" key="1">
    <citation type="submission" date="2020-08" db="EMBL/GenBank/DDBJ databases">
        <title>Sequencing the genomes of 1000 actinobacteria strains.</title>
        <authorList>
            <person name="Klenk H.-P."/>
        </authorList>
    </citation>
    <scope>NUCLEOTIDE SEQUENCE</scope>
    <source>
        <strain evidence="1">DSM 10695</strain>
    </source>
</reference>
<name>A0A923IX89_9ACTO</name>
<protein>
    <submittedName>
        <fullName evidence="1">Uncharacterized protein</fullName>
    </submittedName>
</protein>
<organism evidence="1 2">
    <name type="scientific">Schaalia hyovaginalis</name>
    <dbReference type="NCBI Taxonomy" id="29316"/>
    <lineage>
        <taxon>Bacteria</taxon>
        <taxon>Bacillati</taxon>
        <taxon>Actinomycetota</taxon>
        <taxon>Actinomycetes</taxon>
        <taxon>Actinomycetales</taxon>
        <taxon>Actinomycetaceae</taxon>
        <taxon>Schaalia</taxon>
    </lineage>
</organism>
<dbReference type="AlphaFoldDB" id="A0A923IX89"/>
<proteinExistence type="predicted"/>